<dbReference type="RefSeq" id="WP_203388320.1">
    <property type="nucleotide sequence ID" value="NZ_CP064781.1"/>
</dbReference>
<sequence length="307" mass="34194">MDKLKQMEAFVDAVEWGSFARAAQARGITPAMLGRHVDALEKRLGTRLLHRATRKLVLTEEGALFLEHCRKLFADLELAEELMAASRQSAIGDLRISAPAGFGRRHVAPHGPAFLAANPKVRLSFDLTDRVVELAREGYDLGIRIGAVLDPNLVAIRLAPNRRVVCASPAYLARHGVPRTLADLERHNCLAFNPQGGQHGGWSFQQDGKPVTLRVRGNPDCNDGEMLHRWACEGLGLAWRSTWEIQAELARGELVTVLDDYALPDYDIRAVYPQQRHIPAKVRFFVEHLRRIYADPAYWTAGTARAG</sequence>
<dbReference type="KEGG" id="ares:IWH25_05445"/>
<reference evidence="6" key="1">
    <citation type="submission" date="2020-11" db="EMBL/GenBank/DDBJ databases">
        <title>Azospira restricta DSM 18626 genome sequence.</title>
        <authorList>
            <person name="Moe W.M."/>
        </authorList>
    </citation>
    <scope>NUCLEOTIDE SEQUENCE</scope>
    <source>
        <strain evidence="6">DSM 18626</strain>
    </source>
</reference>
<gene>
    <name evidence="6" type="ORF">IWH25_05445</name>
</gene>
<evidence type="ECO:0000256" key="2">
    <source>
        <dbReference type="ARBA" id="ARBA00023015"/>
    </source>
</evidence>
<dbReference type="SUPFAM" id="SSF53850">
    <property type="entry name" value="Periplasmic binding protein-like II"/>
    <property type="match status" value="1"/>
</dbReference>
<keyword evidence="3" id="KW-0238">DNA-binding</keyword>
<evidence type="ECO:0000256" key="4">
    <source>
        <dbReference type="ARBA" id="ARBA00023163"/>
    </source>
</evidence>
<keyword evidence="2" id="KW-0805">Transcription regulation</keyword>
<dbReference type="InterPro" id="IPR000847">
    <property type="entry name" value="LysR_HTH_N"/>
</dbReference>
<dbReference type="CDD" id="cd08422">
    <property type="entry name" value="PBP2_CrgA_like"/>
    <property type="match status" value="1"/>
</dbReference>
<evidence type="ECO:0000313" key="6">
    <source>
        <dbReference type="EMBL" id="QRJ64793.1"/>
    </source>
</evidence>
<dbReference type="GO" id="GO:0006351">
    <property type="term" value="P:DNA-templated transcription"/>
    <property type="evidence" value="ECO:0007669"/>
    <property type="project" value="TreeGrafter"/>
</dbReference>
<evidence type="ECO:0000256" key="1">
    <source>
        <dbReference type="ARBA" id="ARBA00009437"/>
    </source>
</evidence>
<evidence type="ECO:0000313" key="7">
    <source>
        <dbReference type="Proteomes" id="UP000663444"/>
    </source>
</evidence>
<evidence type="ECO:0000259" key="5">
    <source>
        <dbReference type="PROSITE" id="PS50931"/>
    </source>
</evidence>
<dbReference type="InterPro" id="IPR036388">
    <property type="entry name" value="WH-like_DNA-bd_sf"/>
</dbReference>
<comment type="similarity">
    <text evidence="1">Belongs to the LysR transcriptional regulatory family.</text>
</comment>
<dbReference type="InterPro" id="IPR005119">
    <property type="entry name" value="LysR_subst-bd"/>
</dbReference>
<organism evidence="6 7">
    <name type="scientific">Azospira restricta</name>
    <dbReference type="NCBI Taxonomy" id="404405"/>
    <lineage>
        <taxon>Bacteria</taxon>
        <taxon>Pseudomonadati</taxon>
        <taxon>Pseudomonadota</taxon>
        <taxon>Betaproteobacteria</taxon>
        <taxon>Rhodocyclales</taxon>
        <taxon>Rhodocyclaceae</taxon>
        <taxon>Azospira</taxon>
    </lineage>
</organism>
<proteinExistence type="inferred from homology"/>
<dbReference type="EMBL" id="CP064781">
    <property type="protein sequence ID" value="QRJ64793.1"/>
    <property type="molecule type" value="Genomic_DNA"/>
</dbReference>
<dbReference type="FunFam" id="1.10.10.10:FF:000001">
    <property type="entry name" value="LysR family transcriptional regulator"/>
    <property type="match status" value="1"/>
</dbReference>
<dbReference type="Pfam" id="PF03466">
    <property type="entry name" value="LysR_substrate"/>
    <property type="match status" value="1"/>
</dbReference>
<name>A0A974SQR9_9RHOO</name>
<protein>
    <submittedName>
        <fullName evidence="6">LysR family transcriptional regulator</fullName>
    </submittedName>
</protein>
<dbReference type="InterPro" id="IPR036390">
    <property type="entry name" value="WH_DNA-bd_sf"/>
</dbReference>
<dbReference type="SUPFAM" id="SSF46785">
    <property type="entry name" value="Winged helix' DNA-binding domain"/>
    <property type="match status" value="1"/>
</dbReference>
<dbReference type="PROSITE" id="PS50931">
    <property type="entry name" value="HTH_LYSR"/>
    <property type="match status" value="1"/>
</dbReference>
<accession>A0A974SQR9</accession>
<dbReference type="Pfam" id="PF00126">
    <property type="entry name" value="HTH_1"/>
    <property type="match status" value="1"/>
</dbReference>
<dbReference type="Gene3D" id="3.40.190.290">
    <property type="match status" value="1"/>
</dbReference>
<dbReference type="PANTHER" id="PTHR30537">
    <property type="entry name" value="HTH-TYPE TRANSCRIPTIONAL REGULATOR"/>
    <property type="match status" value="1"/>
</dbReference>
<dbReference type="Proteomes" id="UP000663444">
    <property type="component" value="Chromosome"/>
</dbReference>
<dbReference type="GO" id="GO:0043565">
    <property type="term" value="F:sequence-specific DNA binding"/>
    <property type="evidence" value="ECO:0007669"/>
    <property type="project" value="TreeGrafter"/>
</dbReference>
<dbReference type="FunFam" id="3.40.190.290:FF:000001">
    <property type="entry name" value="Transcriptional regulator, LysR family"/>
    <property type="match status" value="1"/>
</dbReference>
<evidence type="ECO:0000256" key="3">
    <source>
        <dbReference type="ARBA" id="ARBA00023125"/>
    </source>
</evidence>
<dbReference type="PANTHER" id="PTHR30537:SF5">
    <property type="entry name" value="HTH-TYPE TRANSCRIPTIONAL ACTIVATOR TTDR-RELATED"/>
    <property type="match status" value="1"/>
</dbReference>
<dbReference type="AlphaFoldDB" id="A0A974SQR9"/>
<dbReference type="Gene3D" id="1.10.10.10">
    <property type="entry name" value="Winged helix-like DNA-binding domain superfamily/Winged helix DNA-binding domain"/>
    <property type="match status" value="1"/>
</dbReference>
<dbReference type="GO" id="GO:0003700">
    <property type="term" value="F:DNA-binding transcription factor activity"/>
    <property type="evidence" value="ECO:0007669"/>
    <property type="project" value="InterPro"/>
</dbReference>
<feature type="domain" description="HTH lysR-type" evidence="5">
    <location>
        <begin position="1"/>
        <end position="59"/>
    </location>
</feature>
<keyword evidence="4" id="KW-0804">Transcription</keyword>
<keyword evidence="7" id="KW-1185">Reference proteome</keyword>
<dbReference type="InterPro" id="IPR058163">
    <property type="entry name" value="LysR-type_TF_proteobact-type"/>
</dbReference>